<dbReference type="VEuPathDB" id="FungiDB:BO82DRAFT_93537"/>
<protein>
    <submittedName>
        <fullName evidence="1">Uncharacterized protein</fullName>
    </submittedName>
</protein>
<gene>
    <name evidence="1" type="ORF">BO82DRAFT_93537</name>
</gene>
<evidence type="ECO:0000313" key="1">
    <source>
        <dbReference type="EMBL" id="PYH81319.1"/>
    </source>
</evidence>
<dbReference type="GeneID" id="37144408"/>
<accession>A0A319CB38</accession>
<reference evidence="1 2" key="1">
    <citation type="submission" date="2016-12" db="EMBL/GenBank/DDBJ databases">
        <title>The genomes of Aspergillus section Nigri reveals drivers in fungal speciation.</title>
        <authorList>
            <consortium name="DOE Joint Genome Institute"/>
            <person name="Vesth T.C."/>
            <person name="Nybo J."/>
            <person name="Theobald S."/>
            <person name="Brandl J."/>
            <person name="Frisvad J.C."/>
            <person name="Nielsen K.F."/>
            <person name="Lyhne E.K."/>
            <person name="Kogle M.E."/>
            <person name="Kuo A."/>
            <person name="Riley R."/>
            <person name="Clum A."/>
            <person name="Nolan M."/>
            <person name="Lipzen A."/>
            <person name="Salamov A."/>
            <person name="Henrissat B."/>
            <person name="Wiebenga A."/>
            <person name="De Vries R.P."/>
            <person name="Grigoriev I.V."/>
            <person name="Mortensen U.H."/>
            <person name="Andersen M.R."/>
            <person name="Baker S.E."/>
        </authorList>
    </citation>
    <scope>NUCLEOTIDE SEQUENCE [LARGE SCALE GENOMIC DNA]</scope>
    <source>
        <strain evidence="1 2">CBS 121591</strain>
    </source>
</reference>
<keyword evidence="2" id="KW-1185">Reference proteome</keyword>
<dbReference type="AlphaFoldDB" id="A0A319CB38"/>
<organism evidence="1 2">
    <name type="scientific">Aspergillus uvarum CBS 121591</name>
    <dbReference type="NCBI Taxonomy" id="1448315"/>
    <lineage>
        <taxon>Eukaryota</taxon>
        <taxon>Fungi</taxon>
        <taxon>Dikarya</taxon>
        <taxon>Ascomycota</taxon>
        <taxon>Pezizomycotina</taxon>
        <taxon>Eurotiomycetes</taxon>
        <taxon>Eurotiomycetidae</taxon>
        <taxon>Eurotiales</taxon>
        <taxon>Aspergillaceae</taxon>
        <taxon>Aspergillus</taxon>
        <taxon>Aspergillus subgen. Circumdati</taxon>
    </lineage>
</organism>
<sequence>MTQQPTLTLGCCFSSPSATIHYPPTQPSSSFSPCTTYSYLGGWSPDTSKQEFLPDMPSQLNIAWKWQQISNSGLPRDLPGTSPGGSLR</sequence>
<name>A0A319CB38_9EURO</name>
<dbReference type="Proteomes" id="UP000248340">
    <property type="component" value="Unassembled WGS sequence"/>
</dbReference>
<dbReference type="EMBL" id="KZ821703">
    <property type="protein sequence ID" value="PYH81319.1"/>
    <property type="molecule type" value="Genomic_DNA"/>
</dbReference>
<dbReference type="RefSeq" id="XP_025491519.1">
    <property type="nucleotide sequence ID" value="XM_025641666.1"/>
</dbReference>
<dbReference type="OrthoDB" id="10502996at2759"/>
<evidence type="ECO:0000313" key="2">
    <source>
        <dbReference type="Proteomes" id="UP000248340"/>
    </source>
</evidence>
<proteinExistence type="predicted"/>